<dbReference type="GO" id="GO:0003924">
    <property type="term" value="F:GTPase activity"/>
    <property type="evidence" value="ECO:0007669"/>
    <property type="project" value="InterPro"/>
</dbReference>
<dbReference type="GO" id="GO:0005525">
    <property type="term" value="F:GTP binding"/>
    <property type="evidence" value="ECO:0007669"/>
    <property type="project" value="UniProtKB-KW"/>
</dbReference>
<dbReference type="GO" id="GO:0031681">
    <property type="term" value="F:G-protein beta-subunit binding"/>
    <property type="evidence" value="ECO:0007669"/>
    <property type="project" value="TreeGrafter"/>
</dbReference>
<evidence type="ECO:0000256" key="3">
    <source>
        <dbReference type="ARBA" id="ARBA00022481"/>
    </source>
</evidence>
<dbReference type="SMART" id="SM00174">
    <property type="entry name" value="RHO"/>
    <property type="match status" value="1"/>
</dbReference>
<dbReference type="PROSITE" id="PS51421">
    <property type="entry name" value="RAS"/>
    <property type="match status" value="1"/>
</dbReference>
<dbReference type="Proteomes" id="UP001201812">
    <property type="component" value="Unassembled WGS sequence"/>
</dbReference>
<dbReference type="AlphaFoldDB" id="A0AAD4RCB8"/>
<dbReference type="InterPro" id="IPR001806">
    <property type="entry name" value="Small_GTPase"/>
</dbReference>
<dbReference type="Pfam" id="PF00071">
    <property type="entry name" value="Ras"/>
    <property type="match status" value="1"/>
</dbReference>
<dbReference type="InterPro" id="IPR005225">
    <property type="entry name" value="Small_GTP-bd"/>
</dbReference>
<keyword evidence="3" id="KW-0488">Methylation</keyword>
<dbReference type="Gene3D" id="3.40.50.300">
    <property type="entry name" value="P-loop containing nucleotide triphosphate hydrolases"/>
    <property type="match status" value="1"/>
</dbReference>
<evidence type="ECO:0000313" key="9">
    <source>
        <dbReference type="EMBL" id="KAI1725868.1"/>
    </source>
</evidence>
<keyword evidence="2" id="KW-1003">Cell membrane</keyword>
<dbReference type="SMART" id="SM00175">
    <property type="entry name" value="RAB"/>
    <property type="match status" value="1"/>
</dbReference>
<evidence type="ECO:0000313" key="10">
    <source>
        <dbReference type="Proteomes" id="UP001201812"/>
    </source>
</evidence>
<feature type="region of interest" description="Disordered" evidence="8">
    <location>
        <begin position="1"/>
        <end position="42"/>
    </location>
</feature>
<dbReference type="PRINTS" id="PR00449">
    <property type="entry name" value="RASTRNSFRMNG"/>
</dbReference>
<dbReference type="GO" id="GO:0005886">
    <property type="term" value="C:plasma membrane"/>
    <property type="evidence" value="ECO:0007669"/>
    <property type="project" value="UniProtKB-SubCell"/>
</dbReference>
<protein>
    <submittedName>
        <fullName evidence="9">Ras family domain-containing protein</fullName>
    </submittedName>
</protein>
<dbReference type="PROSITE" id="PS51419">
    <property type="entry name" value="RAB"/>
    <property type="match status" value="1"/>
</dbReference>
<keyword evidence="4" id="KW-0547">Nucleotide-binding</keyword>
<dbReference type="PANTHER" id="PTHR46149:SF3">
    <property type="entry name" value="MIP08469P"/>
    <property type="match status" value="1"/>
</dbReference>
<keyword evidence="6" id="KW-0449">Lipoprotein</keyword>
<evidence type="ECO:0000256" key="6">
    <source>
        <dbReference type="ARBA" id="ARBA00023288"/>
    </source>
</evidence>
<evidence type="ECO:0000256" key="8">
    <source>
        <dbReference type="SAM" id="MobiDB-lite"/>
    </source>
</evidence>
<evidence type="ECO:0000256" key="1">
    <source>
        <dbReference type="ARBA" id="ARBA00004193"/>
    </source>
</evidence>
<name>A0AAD4RCB8_9BILA</name>
<dbReference type="InterPro" id="IPR027417">
    <property type="entry name" value="P-loop_NTPase"/>
</dbReference>
<dbReference type="EMBL" id="JAKKPZ010000002">
    <property type="protein sequence ID" value="KAI1725868.1"/>
    <property type="molecule type" value="Genomic_DNA"/>
</dbReference>
<organism evidence="9 10">
    <name type="scientific">Ditylenchus destructor</name>
    <dbReference type="NCBI Taxonomy" id="166010"/>
    <lineage>
        <taxon>Eukaryota</taxon>
        <taxon>Metazoa</taxon>
        <taxon>Ecdysozoa</taxon>
        <taxon>Nematoda</taxon>
        <taxon>Chromadorea</taxon>
        <taxon>Rhabditida</taxon>
        <taxon>Tylenchina</taxon>
        <taxon>Tylenchomorpha</taxon>
        <taxon>Sphaerularioidea</taxon>
        <taxon>Anguinidae</taxon>
        <taxon>Anguininae</taxon>
        <taxon>Ditylenchus</taxon>
    </lineage>
</organism>
<dbReference type="PANTHER" id="PTHR46149">
    <property type="entry name" value="MIP08469P"/>
    <property type="match status" value="1"/>
</dbReference>
<proteinExistence type="inferred from homology"/>
<sequence>MSTTPPAPRRRSIRLPRLVRLPSKSGQGESTTSYSDGSSCPNSPAVKKTYRMVVVGSAKAGKSAVVGRFLEKDFEDRYLPTIENFHRKLYKIRGEVYQLDVLDRSGNDPFPAARKLSYITGDMFVLVSAVDHAQSVEQMVDIYQQILECKTSASSSSSNVTVPVVFVLNKIDLPKYKWQVTLDEVKALLNKIVPNTLDCFVACSAKDNDNVIRVFSRLFTLSKLPKFMNPESHKALRNELSADRVVGSSSPNGTNSTSNARKPVLQRMRSKFSKDNDDEIIIDVNARRPSLRTDLLLNRAKSAATTPSGLQNSKVYEINTIPSHHQPNGSALMATNNHHQINKRCNIS</sequence>
<feature type="region of interest" description="Disordered" evidence="8">
    <location>
        <begin position="243"/>
        <end position="264"/>
    </location>
</feature>
<comment type="similarity">
    <text evidence="7">Belongs to the small GTPase superfamily. RasD family.</text>
</comment>
<dbReference type="GO" id="GO:0007165">
    <property type="term" value="P:signal transduction"/>
    <property type="evidence" value="ECO:0007669"/>
    <property type="project" value="TreeGrafter"/>
</dbReference>
<dbReference type="InterPro" id="IPR052236">
    <property type="entry name" value="Small_GTPase_RasD"/>
</dbReference>
<evidence type="ECO:0000256" key="4">
    <source>
        <dbReference type="ARBA" id="ARBA00023134"/>
    </source>
</evidence>
<comment type="caution">
    <text evidence="9">The sequence shown here is derived from an EMBL/GenBank/DDBJ whole genome shotgun (WGS) entry which is preliminary data.</text>
</comment>
<keyword evidence="5" id="KW-0472">Membrane</keyword>
<dbReference type="SUPFAM" id="SSF52540">
    <property type="entry name" value="P-loop containing nucleoside triphosphate hydrolases"/>
    <property type="match status" value="1"/>
</dbReference>
<reference evidence="9" key="1">
    <citation type="submission" date="2022-01" db="EMBL/GenBank/DDBJ databases">
        <title>Genome Sequence Resource for Two Populations of Ditylenchus destructor, the Migratory Endoparasitic Phytonematode.</title>
        <authorList>
            <person name="Zhang H."/>
            <person name="Lin R."/>
            <person name="Xie B."/>
        </authorList>
    </citation>
    <scope>NUCLEOTIDE SEQUENCE</scope>
    <source>
        <strain evidence="9">BazhouSP</strain>
    </source>
</reference>
<accession>A0AAD4RCB8</accession>
<comment type="subcellular location">
    <subcellularLocation>
        <location evidence="1">Cell membrane</location>
        <topology evidence="1">Lipid-anchor</topology>
    </subcellularLocation>
</comment>
<feature type="compositionally biased region" description="Low complexity" evidence="8">
    <location>
        <begin position="247"/>
        <end position="259"/>
    </location>
</feature>
<gene>
    <name evidence="9" type="ORF">DdX_02552</name>
</gene>
<dbReference type="SMART" id="SM00173">
    <property type="entry name" value="RAS"/>
    <property type="match status" value="1"/>
</dbReference>
<feature type="region of interest" description="Disordered" evidence="8">
    <location>
        <begin position="320"/>
        <end position="348"/>
    </location>
</feature>
<evidence type="ECO:0000256" key="2">
    <source>
        <dbReference type="ARBA" id="ARBA00022475"/>
    </source>
</evidence>
<dbReference type="NCBIfam" id="TIGR00231">
    <property type="entry name" value="small_GTP"/>
    <property type="match status" value="1"/>
</dbReference>
<feature type="compositionally biased region" description="Polar residues" evidence="8">
    <location>
        <begin position="24"/>
        <end position="42"/>
    </location>
</feature>
<evidence type="ECO:0000256" key="5">
    <source>
        <dbReference type="ARBA" id="ARBA00023136"/>
    </source>
</evidence>
<keyword evidence="10" id="KW-1185">Reference proteome</keyword>
<evidence type="ECO:0000256" key="7">
    <source>
        <dbReference type="ARBA" id="ARBA00038061"/>
    </source>
</evidence>
<keyword evidence="4" id="KW-0342">GTP-binding</keyword>